<evidence type="ECO:0000256" key="1">
    <source>
        <dbReference type="SAM" id="MobiDB-lite"/>
    </source>
</evidence>
<evidence type="ECO:0000313" key="4">
    <source>
        <dbReference type="Proteomes" id="UP000299102"/>
    </source>
</evidence>
<feature type="region of interest" description="Disordered" evidence="1">
    <location>
        <begin position="194"/>
        <end position="217"/>
    </location>
</feature>
<keyword evidence="4" id="KW-1185">Reference proteome</keyword>
<evidence type="ECO:0000256" key="2">
    <source>
        <dbReference type="SAM" id="Phobius"/>
    </source>
</evidence>
<dbReference type="AlphaFoldDB" id="A0A4C1YFK6"/>
<keyword evidence="2" id="KW-1133">Transmembrane helix</keyword>
<evidence type="ECO:0000313" key="3">
    <source>
        <dbReference type="EMBL" id="GBP73820.1"/>
    </source>
</evidence>
<dbReference type="EMBL" id="BGZK01001187">
    <property type="protein sequence ID" value="GBP73820.1"/>
    <property type="molecule type" value="Genomic_DNA"/>
</dbReference>
<keyword evidence="2" id="KW-0812">Transmembrane</keyword>
<proteinExistence type="predicted"/>
<name>A0A4C1YFK6_EUMVA</name>
<reference evidence="3 4" key="1">
    <citation type="journal article" date="2019" name="Commun. Biol.">
        <title>The bagworm genome reveals a unique fibroin gene that provides high tensile strength.</title>
        <authorList>
            <person name="Kono N."/>
            <person name="Nakamura H."/>
            <person name="Ohtoshi R."/>
            <person name="Tomita M."/>
            <person name="Numata K."/>
            <person name="Arakawa K."/>
        </authorList>
    </citation>
    <scope>NUCLEOTIDE SEQUENCE [LARGE SCALE GENOMIC DNA]</scope>
</reference>
<gene>
    <name evidence="3" type="ORF">EVAR_54872_1</name>
</gene>
<sequence>MRVQVVHFWIFYSSFYISSLAFLWFHYLCGTRGRVWARLGSGPPKRVARFREAPGPLRQTEACTSRADLERPVKPRPTVSAGDNKTSRCQSKMLALYGEAEIQTFLFSISSFFLRKRYSNALRLDGGRRFIQNRDDSRTNQDHTYSRDSCFFSTSSLSLISSWQERSALMVSPGGKRACNAVRVNELPMKPIDEDRPSVNGWKRNRPRARRTSAAGGRGPRVNFTGINGYFLYCAAEINEPSPPAPRLSARPRTPTALVLSEPYSQMESKSITI</sequence>
<dbReference type="Proteomes" id="UP000299102">
    <property type="component" value="Unassembled WGS sequence"/>
</dbReference>
<keyword evidence="2" id="KW-0472">Membrane</keyword>
<organism evidence="3 4">
    <name type="scientific">Eumeta variegata</name>
    <name type="common">Bagworm moth</name>
    <name type="synonym">Eumeta japonica</name>
    <dbReference type="NCBI Taxonomy" id="151549"/>
    <lineage>
        <taxon>Eukaryota</taxon>
        <taxon>Metazoa</taxon>
        <taxon>Ecdysozoa</taxon>
        <taxon>Arthropoda</taxon>
        <taxon>Hexapoda</taxon>
        <taxon>Insecta</taxon>
        <taxon>Pterygota</taxon>
        <taxon>Neoptera</taxon>
        <taxon>Endopterygota</taxon>
        <taxon>Lepidoptera</taxon>
        <taxon>Glossata</taxon>
        <taxon>Ditrysia</taxon>
        <taxon>Tineoidea</taxon>
        <taxon>Psychidae</taxon>
        <taxon>Oiketicinae</taxon>
        <taxon>Eumeta</taxon>
    </lineage>
</organism>
<feature type="transmembrane region" description="Helical" evidence="2">
    <location>
        <begin position="6"/>
        <end position="29"/>
    </location>
</feature>
<comment type="caution">
    <text evidence="3">The sequence shown here is derived from an EMBL/GenBank/DDBJ whole genome shotgun (WGS) entry which is preliminary data.</text>
</comment>
<accession>A0A4C1YFK6</accession>
<protein>
    <submittedName>
        <fullName evidence="3">Uncharacterized protein</fullName>
    </submittedName>
</protein>